<dbReference type="InterPro" id="IPR032567">
    <property type="entry name" value="RTL1-rel"/>
</dbReference>
<dbReference type="Proteomes" id="UP000824469">
    <property type="component" value="Unassembled WGS sequence"/>
</dbReference>
<sequence>MGLNPIIGGEVDVHGPTTMEGVVEKEIRQEHKLRAISAHREEIRKKIPSSSSSLAPKRGPWKRFGVKNKIVVDNNKKSVMNKPVNSVRNSFAKVSGNGQKSYGSQNDNFKAGNKFELRKGPVGGCFNCGKDHYASHCPLKKDDHDQQHRIHAAVANRQAEKQVTPIEVPGKLFGTPVVILFDTRATECFISTKLAMKLKRKAERMDKTWTVHYGNNVVHTVEMCLFGAILDLPSFSTEVDLYVTPLGSYDIIIGVNWLAEHKAKVDCYEKQICCFDDLQKVAVIQGVKREVAS</sequence>
<dbReference type="AlphaFoldDB" id="A0AA38C128"/>
<protein>
    <recommendedName>
        <fullName evidence="3">Reverse transcriptase domain-containing protein</fullName>
    </recommendedName>
</protein>
<dbReference type="EMBL" id="JAHRHJ020003813">
    <property type="protein sequence ID" value="KAH9290926.1"/>
    <property type="molecule type" value="Genomic_DNA"/>
</dbReference>
<keyword evidence="2" id="KW-1185">Reference proteome</keyword>
<organism evidence="1 2">
    <name type="scientific">Taxus chinensis</name>
    <name type="common">Chinese yew</name>
    <name type="synonym">Taxus wallichiana var. chinensis</name>
    <dbReference type="NCBI Taxonomy" id="29808"/>
    <lineage>
        <taxon>Eukaryota</taxon>
        <taxon>Viridiplantae</taxon>
        <taxon>Streptophyta</taxon>
        <taxon>Embryophyta</taxon>
        <taxon>Tracheophyta</taxon>
        <taxon>Spermatophyta</taxon>
        <taxon>Pinopsida</taxon>
        <taxon>Pinidae</taxon>
        <taxon>Conifers II</taxon>
        <taxon>Cupressales</taxon>
        <taxon>Taxaceae</taxon>
        <taxon>Taxus</taxon>
    </lineage>
</organism>
<comment type="caution">
    <text evidence="1">The sequence shown here is derived from an EMBL/GenBank/DDBJ whole genome shotgun (WGS) entry which is preliminary data.</text>
</comment>
<gene>
    <name evidence="1" type="ORF">KI387_035043</name>
</gene>
<evidence type="ECO:0000313" key="2">
    <source>
        <dbReference type="Proteomes" id="UP000824469"/>
    </source>
</evidence>
<dbReference type="PANTHER" id="PTHR15503:SF45">
    <property type="entry name" value="RNA-DIRECTED DNA POLYMERASE HOMOLOG"/>
    <property type="match status" value="1"/>
</dbReference>
<dbReference type="CDD" id="cd00303">
    <property type="entry name" value="retropepsin_like"/>
    <property type="match status" value="1"/>
</dbReference>
<dbReference type="Pfam" id="PF08284">
    <property type="entry name" value="RVP_2"/>
    <property type="match status" value="1"/>
</dbReference>
<evidence type="ECO:0008006" key="3">
    <source>
        <dbReference type="Google" id="ProtNLM"/>
    </source>
</evidence>
<dbReference type="PANTHER" id="PTHR15503">
    <property type="entry name" value="LDOC1 RELATED"/>
    <property type="match status" value="1"/>
</dbReference>
<evidence type="ECO:0000313" key="1">
    <source>
        <dbReference type="EMBL" id="KAH9290926.1"/>
    </source>
</evidence>
<name>A0AA38C128_TAXCH</name>
<accession>A0AA38C128</accession>
<dbReference type="SUPFAM" id="SSF50630">
    <property type="entry name" value="Acid proteases"/>
    <property type="match status" value="1"/>
</dbReference>
<reference evidence="1 2" key="1">
    <citation type="journal article" date="2021" name="Nat. Plants">
        <title>The Taxus genome provides insights into paclitaxel biosynthesis.</title>
        <authorList>
            <person name="Xiong X."/>
            <person name="Gou J."/>
            <person name="Liao Q."/>
            <person name="Li Y."/>
            <person name="Zhou Q."/>
            <person name="Bi G."/>
            <person name="Li C."/>
            <person name="Du R."/>
            <person name="Wang X."/>
            <person name="Sun T."/>
            <person name="Guo L."/>
            <person name="Liang H."/>
            <person name="Lu P."/>
            <person name="Wu Y."/>
            <person name="Zhang Z."/>
            <person name="Ro D.K."/>
            <person name="Shang Y."/>
            <person name="Huang S."/>
            <person name="Yan J."/>
        </authorList>
    </citation>
    <scope>NUCLEOTIDE SEQUENCE [LARGE SCALE GENOMIC DNA]</scope>
    <source>
        <strain evidence="1">Ta-2019</strain>
    </source>
</reference>
<proteinExistence type="predicted"/>
<dbReference type="InterPro" id="IPR021109">
    <property type="entry name" value="Peptidase_aspartic_dom_sf"/>
</dbReference>
<dbReference type="Gene3D" id="2.40.70.10">
    <property type="entry name" value="Acid Proteases"/>
    <property type="match status" value="1"/>
</dbReference>